<organism evidence="11 12">
    <name type="scientific">Microbulbifer rhizosphaerae</name>
    <dbReference type="NCBI Taxonomy" id="1562603"/>
    <lineage>
        <taxon>Bacteria</taxon>
        <taxon>Pseudomonadati</taxon>
        <taxon>Pseudomonadota</taxon>
        <taxon>Gammaproteobacteria</taxon>
        <taxon>Cellvibrionales</taxon>
        <taxon>Microbulbiferaceae</taxon>
        <taxon>Microbulbifer</taxon>
    </lineage>
</organism>
<evidence type="ECO:0000256" key="3">
    <source>
        <dbReference type="ARBA" id="ARBA00012291"/>
    </source>
</evidence>
<keyword evidence="6" id="KW-0067">ATP-binding</keyword>
<keyword evidence="5" id="KW-0547">Nucleotide-binding</keyword>
<comment type="pathway">
    <text evidence="1">Pyrimidine metabolism; CTP biosynthesis via de novo pathway; CTP from UDP: step 2/2.</text>
</comment>
<evidence type="ECO:0000256" key="6">
    <source>
        <dbReference type="ARBA" id="ARBA00022840"/>
    </source>
</evidence>
<dbReference type="AlphaFoldDB" id="A0A7W4WDU4"/>
<accession>A0A7W4WDU4</accession>
<dbReference type="GO" id="GO:0003883">
    <property type="term" value="F:CTP synthase activity"/>
    <property type="evidence" value="ECO:0007669"/>
    <property type="project" value="UniProtKB-EC"/>
</dbReference>
<comment type="catalytic activity">
    <reaction evidence="9">
        <text>UTP + L-glutamine + ATP + H2O = CTP + L-glutamate + ADP + phosphate + 2 H(+)</text>
        <dbReference type="Rhea" id="RHEA:26426"/>
        <dbReference type="ChEBI" id="CHEBI:15377"/>
        <dbReference type="ChEBI" id="CHEBI:15378"/>
        <dbReference type="ChEBI" id="CHEBI:29985"/>
        <dbReference type="ChEBI" id="CHEBI:30616"/>
        <dbReference type="ChEBI" id="CHEBI:37563"/>
        <dbReference type="ChEBI" id="CHEBI:43474"/>
        <dbReference type="ChEBI" id="CHEBI:46398"/>
        <dbReference type="ChEBI" id="CHEBI:58359"/>
        <dbReference type="ChEBI" id="CHEBI:456216"/>
        <dbReference type="EC" id="6.3.4.2"/>
    </reaction>
</comment>
<feature type="domain" description="Glutamine amidotransferase" evidence="10">
    <location>
        <begin position="30"/>
        <end position="116"/>
    </location>
</feature>
<dbReference type="InterPro" id="IPR004468">
    <property type="entry name" value="CTP_synthase"/>
</dbReference>
<dbReference type="PANTHER" id="PTHR11550">
    <property type="entry name" value="CTP SYNTHASE"/>
    <property type="match status" value="1"/>
</dbReference>
<sequence length="230" mass="25215">MTVATIGLVGDFDPSVPAHQAIPPSLEMAVSALGTGVEYEWVPTPEIRSAGRLAGYSGIWCVPATPYQDMDGALLAIRWARENQVAFLGTCGGFQHAILEYARNVLGWEDADHAESNPEAKRAVVSPLACALVETTGLVRLDPDTLIYRAYGVSEISEGYRCRYGLNPEFRRALLGGPMRGCAFDMTDEIRAIELDRHPFFIATLFQPERWALQGQLSPLVRAFVQACVK</sequence>
<evidence type="ECO:0000256" key="2">
    <source>
        <dbReference type="ARBA" id="ARBA00007533"/>
    </source>
</evidence>
<protein>
    <recommendedName>
        <fullName evidence="3">CTP synthase (glutamine hydrolyzing)</fullName>
        <ecNumber evidence="3">6.3.4.2</ecNumber>
    </recommendedName>
</protein>
<comment type="caution">
    <text evidence="11">The sequence shown here is derived from an EMBL/GenBank/DDBJ whole genome shotgun (WGS) entry which is preliminary data.</text>
</comment>
<dbReference type="NCBIfam" id="NF004836">
    <property type="entry name" value="PRK06186.1"/>
    <property type="match status" value="1"/>
</dbReference>
<dbReference type="RefSeq" id="WP_183460609.1">
    <property type="nucleotide sequence ID" value="NZ_JACHWZ010000011.1"/>
</dbReference>
<keyword evidence="8" id="KW-0665">Pyrimidine biosynthesis</keyword>
<gene>
    <name evidence="11" type="ORF">FHS09_002693</name>
</gene>
<dbReference type="GO" id="GO:0044210">
    <property type="term" value="P:'de novo' CTP biosynthetic process"/>
    <property type="evidence" value="ECO:0007669"/>
    <property type="project" value="UniProtKB-UniPathway"/>
</dbReference>
<dbReference type="PANTHER" id="PTHR11550:SF0">
    <property type="entry name" value="CTP SYNTHASE-RELATED"/>
    <property type="match status" value="1"/>
</dbReference>
<evidence type="ECO:0000256" key="9">
    <source>
        <dbReference type="ARBA" id="ARBA00047781"/>
    </source>
</evidence>
<dbReference type="GO" id="GO:0042802">
    <property type="term" value="F:identical protein binding"/>
    <property type="evidence" value="ECO:0007669"/>
    <property type="project" value="TreeGrafter"/>
</dbReference>
<keyword evidence="12" id="KW-1185">Reference proteome</keyword>
<dbReference type="UniPathway" id="UPA00159">
    <property type="reaction ID" value="UER00277"/>
</dbReference>
<dbReference type="Gene3D" id="3.40.50.880">
    <property type="match status" value="1"/>
</dbReference>
<dbReference type="SUPFAM" id="SSF52317">
    <property type="entry name" value="Class I glutamine amidotransferase-like"/>
    <property type="match status" value="1"/>
</dbReference>
<dbReference type="Proteomes" id="UP000535937">
    <property type="component" value="Unassembled WGS sequence"/>
</dbReference>
<name>A0A7W4WDU4_9GAMM</name>
<evidence type="ECO:0000313" key="11">
    <source>
        <dbReference type="EMBL" id="MBB3061853.1"/>
    </source>
</evidence>
<dbReference type="InterPro" id="IPR029062">
    <property type="entry name" value="Class_I_gatase-like"/>
</dbReference>
<dbReference type="GO" id="GO:0019856">
    <property type="term" value="P:pyrimidine nucleobase biosynthetic process"/>
    <property type="evidence" value="ECO:0007669"/>
    <property type="project" value="TreeGrafter"/>
</dbReference>
<evidence type="ECO:0000256" key="7">
    <source>
        <dbReference type="ARBA" id="ARBA00022962"/>
    </source>
</evidence>
<evidence type="ECO:0000256" key="5">
    <source>
        <dbReference type="ARBA" id="ARBA00022741"/>
    </source>
</evidence>
<keyword evidence="4" id="KW-0436">Ligase</keyword>
<dbReference type="Pfam" id="PF00117">
    <property type="entry name" value="GATase"/>
    <property type="match status" value="1"/>
</dbReference>
<dbReference type="InterPro" id="IPR017926">
    <property type="entry name" value="GATASE"/>
</dbReference>
<comment type="similarity">
    <text evidence="2">Belongs to the CTP synthase family.</text>
</comment>
<keyword evidence="7" id="KW-0315">Glutamine amidotransferase</keyword>
<evidence type="ECO:0000256" key="1">
    <source>
        <dbReference type="ARBA" id="ARBA00005171"/>
    </source>
</evidence>
<dbReference type="GO" id="GO:0005524">
    <property type="term" value="F:ATP binding"/>
    <property type="evidence" value="ECO:0007669"/>
    <property type="project" value="UniProtKB-KW"/>
</dbReference>
<dbReference type="EC" id="6.3.4.2" evidence="3"/>
<evidence type="ECO:0000313" key="12">
    <source>
        <dbReference type="Proteomes" id="UP000535937"/>
    </source>
</evidence>
<evidence type="ECO:0000259" key="10">
    <source>
        <dbReference type="Pfam" id="PF00117"/>
    </source>
</evidence>
<reference evidence="11 12" key="1">
    <citation type="submission" date="2020-08" db="EMBL/GenBank/DDBJ databases">
        <title>Genomic Encyclopedia of Type Strains, Phase III (KMG-III): the genomes of soil and plant-associated and newly described type strains.</title>
        <authorList>
            <person name="Whitman W."/>
        </authorList>
    </citation>
    <scope>NUCLEOTIDE SEQUENCE [LARGE SCALE GENOMIC DNA]</scope>
    <source>
        <strain evidence="11 12">CECT 8799</strain>
    </source>
</reference>
<dbReference type="GO" id="GO:0016829">
    <property type="term" value="F:lyase activity"/>
    <property type="evidence" value="ECO:0007669"/>
    <property type="project" value="UniProtKB-KW"/>
</dbReference>
<evidence type="ECO:0000256" key="4">
    <source>
        <dbReference type="ARBA" id="ARBA00022598"/>
    </source>
</evidence>
<evidence type="ECO:0000256" key="8">
    <source>
        <dbReference type="ARBA" id="ARBA00022975"/>
    </source>
</evidence>
<dbReference type="GO" id="GO:0005829">
    <property type="term" value="C:cytosol"/>
    <property type="evidence" value="ECO:0007669"/>
    <property type="project" value="TreeGrafter"/>
</dbReference>
<keyword evidence="11" id="KW-0456">Lyase</keyword>
<dbReference type="EMBL" id="JACHWZ010000011">
    <property type="protein sequence ID" value="MBB3061853.1"/>
    <property type="molecule type" value="Genomic_DNA"/>
</dbReference>
<proteinExistence type="inferred from homology"/>